<evidence type="ECO:0000313" key="1">
    <source>
        <dbReference type="EMBL" id="KAH7866049.1"/>
    </source>
</evidence>
<organism evidence="1 2">
    <name type="scientific">Vaccinium darrowii</name>
    <dbReference type="NCBI Taxonomy" id="229202"/>
    <lineage>
        <taxon>Eukaryota</taxon>
        <taxon>Viridiplantae</taxon>
        <taxon>Streptophyta</taxon>
        <taxon>Embryophyta</taxon>
        <taxon>Tracheophyta</taxon>
        <taxon>Spermatophyta</taxon>
        <taxon>Magnoliopsida</taxon>
        <taxon>eudicotyledons</taxon>
        <taxon>Gunneridae</taxon>
        <taxon>Pentapetalae</taxon>
        <taxon>asterids</taxon>
        <taxon>Ericales</taxon>
        <taxon>Ericaceae</taxon>
        <taxon>Vaccinioideae</taxon>
        <taxon>Vaccinieae</taxon>
        <taxon>Vaccinium</taxon>
    </lineage>
</organism>
<name>A0ACB7ZKQ0_9ERIC</name>
<dbReference type="EMBL" id="CM037159">
    <property type="protein sequence ID" value="KAH7866049.1"/>
    <property type="molecule type" value="Genomic_DNA"/>
</dbReference>
<dbReference type="Proteomes" id="UP000828048">
    <property type="component" value="Chromosome 9"/>
</dbReference>
<sequence length="290" mass="31433">MTPKLAGHVVTLARSTRLASLKSVGILLKSVKFDLSKYATEILSVVLPQARHADERRRLEALATVGCLSEKSSNPDAVEAMFSAVKSVIGGSEGRLAFPYQRVGMINVVQELARVPDGKYLNSLSRSICSFLLSCYKDDGNEEVKLASLSALASSGARCPDAIQLDVVTFIGSGLKEKETLRTSHLRCLRVMCKSADAVVRISSLLVPLVQLVKRGFTKAAQRLDGIYALLSVARIAVIDIKADEILLKEKIWSLIAQSEPSLVPVTMVVPIHPPSNMRAFYACFAFASV</sequence>
<protein>
    <submittedName>
        <fullName evidence="1">Uncharacterized protein</fullName>
    </submittedName>
</protein>
<evidence type="ECO:0000313" key="2">
    <source>
        <dbReference type="Proteomes" id="UP000828048"/>
    </source>
</evidence>
<accession>A0ACB7ZKQ0</accession>
<gene>
    <name evidence="1" type="ORF">Vadar_014877</name>
</gene>
<comment type="caution">
    <text evidence="1">The sequence shown here is derived from an EMBL/GenBank/DDBJ whole genome shotgun (WGS) entry which is preliminary data.</text>
</comment>
<keyword evidence="2" id="KW-1185">Reference proteome</keyword>
<reference evidence="1 2" key="1">
    <citation type="journal article" date="2021" name="Hortic Res">
        <title>High-quality reference genome and annotation aids understanding of berry development for evergreen blueberry (Vaccinium darrowii).</title>
        <authorList>
            <person name="Yu J."/>
            <person name="Hulse-Kemp A.M."/>
            <person name="Babiker E."/>
            <person name="Staton M."/>
        </authorList>
    </citation>
    <scope>NUCLEOTIDE SEQUENCE [LARGE SCALE GENOMIC DNA]</scope>
    <source>
        <strain evidence="2">cv. NJ 8807/NJ 8810</strain>
        <tissue evidence="1">Young leaf</tissue>
    </source>
</reference>
<proteinExistence type="predicted"/>